<dbReference type="NCBIfam" id="TIGR03693">
    <property type="entry name" value="ocin_ThiF_like"/>
    <property type="match status" value="1"/>
</dbReference>
<dbReference type="AlphaFoldDB" id="A0A5J5I1S1"/>
<dbReference type="OrthoDB" id="2369163at2"/>
<dbReference type="RefSeq" id="WP_150438571.1">
    <property type="nucleotide sequence ID" value="NZ_VYKL01000009.1"/>
</dbReference>
<sequence length="639" mass="72442">MTNLTPSARLKVKRDTFFLPYPNSGVFFRNNVSSFRMEGSMIDKWVEQLMPMFNGQHTLEYLTTGLPGPYRDRVFEIAETLVSNGFARDVSQDRPHQLTEQVLKKHASQIEFVDNLIDSGAFRFQCYRQSKVLAVGSGPFFISLISSLLTSGHPKFKILIMDTDQTNRRRLNELVARARKSDDEVEIEEITQNKEKDWQEVMKPFDYILYVSEKADVEELRLLHKVSRDEKKVFLPAICLEQVGLAGPFVHPNSEGCWESAWRRLHQTSLTKDQPFSAYSSTATAGPMLANVIVFELYKHVTGVSEKEQKERFFLLDLETLEGNWHPFMPHPLVTGHHSVRLVEDIDVRLEQRTENRDLSPLLVHFNQLTSKVSGIFHKWEEGDLKQLPLSQCSVQAANPLAEGPADLLQERVCSALTHQEARIEAGLIGIEVYVSRMADIFDLPPQVKVAAGVRLAEGVCRGLQKCLEEELIRQSREPSYSVSIVKLRKVEDQRCRFYLQSLTTMQGVPTIAIGENVSGFPAVWVGTGDGWCGSVDINRTLALRNALQQAIRKGQNHGESETAQSLEVPSLFLDEKEPQSIEIPACEDRIQSGDLQEAITVLERNRKQLQVYELEVEPFLKQELAGVFGVLVQEEGFK</sequence>
<proteinExistence type="predicted"/>
<protein>
    <submittedName>
        <fullName evidence="1">Putative thiazole-containing bacteriocin maturation protein</fullName>
    </submittedName>
</protein>
<evidence type="ECO:0000313" key="1">
    <source>
        <dbReference type="EMBL" id="KAA9029106.1"/>
    </source>
</evidence>
<comment type="caution">
    <text evidence="1">The sequence shown here is derived from an EMBL/GenBank/DDBJ whole genome shotgun (WGS) entry which is preliminary data.</text>
</comment>
<evidence type="ECO:0000313" key="2">
    <source>
        <dbReference type="Proteomes" id="UP000326671"/>
    </source>
</evidence>
<dbReference type="EMBL" id="VYKL01000009">
    <property type="protein sequence ID" value="KAA9029106.1"/>
    <property type="molecule type" value="Genomic_DNA"/>
</dbReference>
<keyword evidence="2" id="KW-1185">Reference proteome</keyword>
<reference evidence="1 2" key="1">
    <citation type="submission" date="2019-09" db="EMBL/GenBank/DDBJ databases">
        <title>Whole genome sequences of isolates from the Mars Exploration Rovers.</title>
        <authorList>
            <person name="Seuylemezian A."/>
            <person name="Vaishampayan P."/>
        </authorList>
    </citation>
    <scope>NUCLEOTIDE SEQUENCE [LARGE SCALE GENOMIC DNA]</scope>
    <source>
        <strain evidence="1 2">MER_TA_151</strain>
    </source>
</reference>
<dbReference type="Gene3D" id="3.40.50.720">
    <property type="entry name" value="NAD(P)-binding Rossmann-like Domain"/>
    <property type="match status" value="1"/>
</dbReference>
<dbReference type="InterPro" id="IPR022368">
    <property type="entry name" value="Thiazole_bacteriocin_mat_put"/>
</dbReference>
<gene>
    <name evidence="1" type="ORF">F4V44_03315</name>
</gene>
<organism evidence="1 2">
    <name type="scientific">Niallia endozanthoxylica</name>
    <dbReference type="NCBI Taxonomy" id="2036016"/>
    <lineage>
        <taxon>Bacteria</taxon>
        <taxon>Bacillati</taxon>
        <taxon>Bacillota</taxon>
        <taxon>Bacilli</taxon>
        <taxon>Bacillales</taxon>
        <taxon>Bacillaceae</taxon>
        <taxon>Niallia</taxon>
    </lineage>
</organism>
<accession>A0A5J5I1S1</accession>
<name>A0A5J5I1S1_9BACI</name>
<dbReference type="Proteomes" id="UP000326671">
    <property type="component" value="Unassembled WGS sequence"/>
</dbReference>